<dbReference type="SUPFAM" id="SSF56399">
    <property type="entry name" value="ADP-ribosylation"/>
    <property type="match status" value="1"/>
</dbReference>
<keyword evidence="4" id="KW-1185">Reference proteome</keyword>
<proteinExistence type="predicted"/>
<dbReference type="KEGG" id="dpp:DICPUDRAFT_92291"/>
<dbReference type="eggNOG" id="ENOG502S7VA">
    <property type="taxonomic scope" value="Eukaryota"/>
</dbReference>
<dbReference type="PANTHER" id="PTHR45740">
    <property type="entry name" value="POLY [ADP-RIBOSE] POLYMERASE"/>
    <property type="match status" value="1"/>
</dbReference>
<dbReference type="EMBL" id="GL871113">
    <property type="protein sequence ID" value="EGC34070.1"/>
    <property type="molecule type" value="Genomic_DNA"/>
</dbReference>
<evidence type="ECO:0000313" key="3">
    <source>
        <dbReference type="EMBL" id="EGC34070.1"/>
    </source>
</evidence>
<reference evidence="4" key="1">
    <citation type="journal article" date="2011" name="Genome Biol.">
        <title>Comparative genomics of the social amoebae Dictyostelium discoideum and Dictyostelium purpureum.</title>
        <authorList>
            <consortium name="US DOE Joint Genome Institute (JGI-PGF)"/>
            <person name="Sucgang R."/>
            <person name="Kuo A."/>
            <person name="Tian X."/>
            <person name="Salerno W."/>
            <person name="Parikh A."/>
            <person name="Feasley C.L."/>
            <person name="Dalin E."/>
            <person name="Tu H."/>
            <person name="Huang E."/>
            <person name="Barry K."/>
            <person name="Lindquist E."/>
            <person name="Shapiro H."/>
            <person name="Bruce D."/>
            <person name="Schmutz J."/>
            <person name="Salamov A."/>
            <person name="Fey P."/>
            <person name="Gaudet P."/>
            <person name="Anjard C."/>
            <person name="Babu M.M."/>
            <person name="Basu S."/>
            <person name="Bushmanova Y."/>
            <person name="van der Wel H."/>
            <person name="Katoh-Kurasawa M."/>
            <person name="Dinh C."/>
            <person name="Coutinho P.M."/>
            <person name="Saito T."/>
            <person name="Elias M."/>
            <person name="Schaap P."/>
            <person name="Kay R.R."/>
            <person name="Henrissat B."/>
            <person name="Eichinger L."/>
            <person name="Rivero F."/>
            <person name="Putnam N.H."/>
            <person name="West C.M."/>
            <person name="Loomis W.F."/>
            <person name="Chisholm R.L."/>
            <person name="Shaulsky G."/>
            <person name="Strassmann J.E."/>
            <person name="Queller D.C."/>
            <person name="Kuspa A."/>
            <person name="Grigoriev I.V."/>
        </authorList>
    </citation>
    <scope>NUCLEOTIDE SEQUENCE [LARGE SCALE GENOMIC DNA]</scope>
    <source>
        <strain evidence="4">QSDP1</strain>
    </source>
</reference>
<accession>F0ZPR2</accession>
<dbReference type="OrthoDB" id="9514740at2759"/>
<dbReference type="RefSeq" id="XP_003289400.1">
    <property type="nucleotide sequence ID" value="XM_003289352.1"/>
</dbReference>
<dbReference type="InterPro" id="IPR051712">
    <property type="entry name" value="ARTD-AVP"/>
</dbReference>
<dbReference type="GeneID" id="10502371"/>
<dbReference type="PANTHER" id="PTHR45740:SF2">
    <property type="entry name" value="POLY [ADP-RIBOSE] POLYMERASE"/>
    <property type="match status" value="1"/>
</dbReference>
<dbReference type="PROSITE" id="PS51059">
    <property type="entry name" value="PARP_CATALYTIC"/>
    <property type="match status" value="1"/>
</dbReference>
<dbReference type="OMA" id="ACHIGES"/>
<dbReference type="GO" id="GO:0003950">
    <property type="term" value="F:NAD+ poly-ADP-ribosyltransferase activity"/>
    <property type="evidence" value="ECO:0007669"/>
    <property type="project" value="UniProtKB-UniRule"/>
</dbReference>
<evidence type="ECO:0000313" key="4">
    <source>
        <dbReference type="Proteomes" id="UP000001064"/>
    </source>
</evidence>
<organism evidence="3 4">
    <name type="scientific">Dictyostelium purpureum</name>
    <name type="common">Slime mold</name>
    <dbReference type="NCBI Taxonomy" id="5786"/>
    <lineage>
        <taxon>Eukaryota</taxon>
        <taxon>Amoebozoa</taxon>
        <taxon>Evosea</taxon>
        <taxon>Eumycetozoa</taxon>
        <taxon>Dictyostelia</taxon>
        <taxon>Dictyosteliales</taxon>
        <taxon>Dictyosteliaceae</taxon>
        <taxon>Dictyostelium</taxon>
    </lineage>
</organism>
<protein>
    <recommendedName>
        <fullName evidence="1">Poly [ADP-ribose] polymerase</fullName>
        <shortName evidence="1">PARP</shortName>
        <ecNumber evidence="1">2.4.2.-</ecNumber>
    </recommendedName>
</protein>
<dbReference type="Pfam" id="PF00644">
    <property type="entry name" value="PARP"/>
    <property type="match status" value="1"/>
</dbReference>
<dbReference type="EC" id="2.4.2.-" evidence="1"/>
<keyword evidence="1" id="KW-0520">NAD</keyword>
<dbReference type="Proteomes" id="UP000001064">
    <property type="component" value="Unassembled WGS sequence"/>
</dbReference>
<evidence type="ECO:0000259" key="2">
    <source>
        <dbReference type="PROSITE" id="PS51059"/>
    </source>
</evidence>
<keyword evidence="1" id="KW-0328">Glycosyltransferase</keyword>
<gene>
    <name evidence="3" type="ORF">DICPUDRAFT_92291</name>
</gene>
<keyword evidence="1" id="KW-0808">Transferase</keyword>
<dbReference type="InParanoid" id="F0ZPR2"/>
<dbReference type="Gene3D" id="3.90.228.10">
    <property type="match status" value="1"/>
</dbReference>
<feature type="domain" description="PARP catalytic" evidence="2">
    <location>
        <begin position="1"/>
        <end position="143"/>
    </location>
</feature>
<name>F0ZPR2_DICPU</name>
<dbReference type="AlphaFoldDB" id="F0ZPR2"/>
<evidence type="ECO:0000256" key="1">
    <source>
        <dbReference type="RuleBase" id="RU362114"/>
    </source>
</evidence>
<dbReference type="InterPro" id="IPR012317">
    <property type="entry name" value="Poly(ADP-ribose)pol_cat_dom"/>
</dbReference>
<sequence length="143" mass="15651">MAAGNEKRRFHGTKIQCSLGLNGNTEICPSPTCAVCRIIETSFILPAHSNKAHFLRFGPGIYFSSVSSKSNDYSTPINGNKYMFLANVLVGEGEKYLNDNQNITSPNPGFDSVLGETGLALNHDEVIVYNIDQAKPSYLIIYS</sequence>
<dbReference type="VEuPathDB" id="AmoebaDB:DICPUDRAFT_92291"/>